<reference evidence="1 2" key="1">
    <citation type="journal article" date="2016" name="PLoS Pathog.">
        <title>Biosynthesis of antibiotic leucinostatins in bio-control fungus Purpureocillium lilacinum and their inhibition on phytophthora revealed by genome mining.</title>
        <authorList>
            <person name="Wang G."/>
            <person name="Liu Z."/>
            <person name="Lin R."/>
            <person name="Li E."/>
            <person name="Mao Z."/>
            <person name="Ling J."/>
            <person name="Yang Y."/>
            <person name="Yin W.B."/>
            <person name="Xie B."/>
        </authorList>
    </citation>
    <scope>NUCLEOTIDE SEQUENCE [LARGE SCALE GENOMIC DNA]</scope>
    <source>
        <strain evidence="1">170</strain>
    </source>
</reference>
<dbReference type="KEGG" id="pchm:VFPPC_14881"/>
<accession>A0A179FCC5</accession>
<evidence type="ECO:0000313" key="2">
    <source>
        <dbReference type="Proteomes" id="UP000078397"/>
    </source>
</evidence>
<gene>
    <name evidence="1" type="ORF">VFPPC_14881</name>
</gene>
<sequence length="177" mass="20666">MATAVGQLETHSILDCDQIIDLCNSIDGYEDTVAGFWDQRYAFTFPANHGWQLYRQKFVYHDVARNPKLKHDALMRRWGGLDARWFKVVMREDKKDSQSPKQLEQQASNYARIVVEEFPLEGILIQTTIGDTFRTWWFDSKKSDMEPLFGQEKYSKRSYININSLEGSAHWNSFVAS</sequence>
<dbReference type="Proteomes" id="UP000078397">
    <property type="component" value="Unassembled WGS sequence"/>
</dbReference>
<protein>
    <submittedName>
        <fullName evidence="1">Uncharacterized protein</fullName>
    </submittedName>
</protein>
<proteinExistence type="predicted"/>
<dbReference type="EMBL" id="LSBJ02000006">
    <property type="protein sequence ID" value="OAQ62713.1"/>
    <property type="molecule type" value="Genomic_DNA"/>
</dbReference>
<name>A0A179FCC5_METCM</name>
<dbReference type="AlphaFoldDB" id="A0A179FCC5"/>
<comment type="caution">
    <text evidence="1">The sequence shown here is derived from an EMBL/GenBank/DDBJ whole genome shotgun (WGS) entry which is preliminary data.</text>
</comment>
<keyword evidence="2" id="KW-1185">Reference proteome</keyword>
<dbReference type="OrthoDB" id="5090566at2759"/>
<dbReference type="GeneID" id="28856643"/>
<evidence type="ECO:0000313" key="1">
    <source>
        <dbReference type="EMBL" id="OAQ62713.1"/>
    </source>
</evidence>
<dbReference type="RefSeq" id="XP_018140293.1">
    <property type="nucleotide sequence ID" value="XM_018292649.1"/>
</dbReference>
<organism evidence="1 2">
    <name type="scientific">Pochonia chlamydosporia 170</name>
    <dbReference type="NCBI Taxonomy" id="1380566"/>
    <lineage>
        <taxon>Eukaryota</taxon>
        <taxon>Fungi</taxon>
        <taxon>Dikarya</taxon>
        <taxon>Ascomycota</taxon>
        <taxon>Pezizomycotina</taxon>
        <taxon>Sordariomycetes</taxon>
        <taxon>Hypocreomycetidae</taxon>
        <taxon>Hypocreales</taxon>
        <taxon>Clavicipitaceae</taxon>
        <taxon>Pochonia</taxon>
    </lineage>
</organism>